<evidence type="ECO:0000313" key="2">
    <source>
        <dbReference type="Proteomes" id="UP000007360"/>
    </source>
</evidence>
<dbReference type="OrthoDB" id="70167at2157"/>
<gene>
    <name evidence="1" type="ORF">A994_11327</name>
</gene>
<dbReference type="AlphaFoldDB" id="K2RQF8"/>
<proteinExistence type="predicted"/>
<dbReference type="PATRIC" id="fig|1204725.3.peg.2275"/>
<dbReference type="Proteomes" id="UP000007360">
    <property type="component" value="Unassembled WGS sequence"/>
</dbReference>
<protein>
    <submittedName>
        <fullName evidence="1">Uncharacterized protein</fullName>
    </submittedName>
</protein>
<evidence type="ECO:0000313" key="1">
    <source>
        <dbReference type="EMBL" id="EKF84985.1"/>
    </source>
</evidence>
<dbReference type="RefSeq" id="WP_004031745.1">
    <property type="nucleotide sequence ID" value="NZ_AMPO01000011.1"/>
</dbReference>
<comment type="caution">
    <text evidence="1">The sequence shown here is derived from an EMBL/GenBank/DDBJ whole genome shotgun (WGS) entry which is preliminary data.</text>
</comment>
<accession>K2RQF8</accession>
<keyword evidence="2" id="KW-1185">Reference proteome</keyword>
<organism evidence="1 2">
    <name type="scientific">Methanobacterium formicicum (strain DSM 3637 / PP1)</name>
    <dbReference type="NCBI Taxonomy" id="1204725"/>
    <lineage>
        <taxon>Archaea</taxon>
        <taxon>Methanobacteriati</taxon>
        <taxon>Methanobacteriota</taxon>
        <taxon>Methanomada group</taxon>
        <taxon>Methanobacteria</taxon>
        <taxon>Methanobacteriales</taxon>
        <taxon>Methanobacteriaceae</taxon>
        <taxon>Methanobacterium</taxon>
    </lineage>
</organism>
<name>K2RQF8_METFP</name>
<reference evidence="1 2" key="1">
    <citation type="journal article" date="2012" name="J. Bacteriol.">
        <title>Draft genome sequence of Methanobacterium formicicum DSM 3637, an archaebacterium isolated from the methane producer amoeba Pelomyxa palustris.</title>
        <authorList>
            <person name="Gutierrez G."/>
        </authorList>
    </citation>
    <scope>NUCLEOTIDE SEQUENCE [LARGE SCALE GENOMIC DNA]</scope>
    <source>
        <strain evidence="2">DSM 3637 / PP1</strain>
    </source>
</reference>
<sequence length="187" mass="22183">MTGGNHYKTLDRWWKIDDEQLKTNEHDNLLIWLLKKDNLKKIITSKDPEAINWDWENVKIHAEEFIIAENGYRVGAPDIIFSIPRSSSNECETNLNNENPSVHCDSGDTKSRYNSHEHYQHYSRYFIEIKPKIKNFGTTLRQLKLYISYGYEGRAYLLTQDQRFNEEFENQGIKVINPNKKLKNPKF</sequence>
<dbReference type="EMBL" id="AMPO01000011">
    <property type="protein sequence ID" value="EKF84985.1"/>
    <property type="molecule type" value="Genomic_DNA"/>
</dbReference>